<dbReference type="Gene3D" id="3.40.50.720">
    <property type="entry name" value="NAD(P)-binding Rossmann-like Domain"/>
    <property type="match status" value="1"/>
</dbReference>
<organism evidence="3 4">
    <name type="scientific">Sesamum alatum</name>
    <dbReference type="NCBI Taxonomy" id="300844"/>
    <lineage>
        <taxon>Eukaryota</taxon>
        <taxon>Viridiplantae</taxon>
        <taxon>Streptophyta</taxon>
        <taxon>Embryophyta</taxon>
        <taxon>Tracheophyta</taxon>
        <taxon>Spermatophyta</taxon>
        <taxon>Magnoliopsida</taxon>
        <taxon>eudicotyledons</taxon>
        <taxon>Gunneridae</taxon>
        <taxon>Pentapetalae</taxon>
        <taxon>asterids</taxon>
        <taxon>lamiids</taxon>
        <taxon>Lamiales</taxon>
        <taxon>Pedaliaceae</taxon>
        <taxon>Sesamum</taxon>
    </lineage>
</organism>
<dbReference type="Proteomes" id="UP001293254">
    <property type="component" value="Unassembled WGS sequence"/>
</dbReference>
<dbReference type="GO" id="GO:0102965">
    <property type="term" value="F:alcohol-forming long-chain fatty acyl-CoA reductase activity"/>
    <property type="evidence" value="ECO:0007669"/>
    <property type="project" value="UniProtKB-EC"/>
</dbReference>
<dbReference type="InterPro" id="IPR013120">
    <property type="entry name" value="FAR_NAD-bd"/>
</dbReference>
<dbReference type="AlphaFoldDB" id="A0AAE1YN47"/>
<evidence type="ECO:0000259" key="2">
    <source>
        <dbReference type="Pfam" id="PF07993"/>
    </source>
</evidence>
<sequence length="550" mass="61925">MLLTVSPFSISPPSSINLSLGRRKDTITSPCFLPYNDRNVWLKTLNCSSRHCRSSLYAYSNHSCNNPNNINVVNGATTNVAESGDSAGIGILNFFQGKNIFVTGATGFLGKALVEKLLRSTGVGKIYVLIKAEDKAAAFDRLKSEIINSELFKCLQEKHGTSYEAFITEKLIPVVGNICEPDLGMDFDSANTIMNEVDVIIQSAANTAFDDRYDMMLEANVMGPQRLMKFANRCKNLRLFAHISTAYVNGEREGVVFENPMTMGDNRRKDISSSVSQLDIANEMNLALECISRASTEMETTTCLKRLGQERAKFYGWYDTYQLTKAMGEMILNECKGDTPLLIIRPSIIESSYEEPFPGWIQGYKGTDPVIISYGKGQLLAFLGDPEVLLDIIPLDMVVNTIIAATAKHGIEYKPELNVYNVASSFVNPFRLYDLFEFSYEYFNSNPLSISSSKASNITKIKFFNNVNDLSKYTRDEICQRDDLKLAIGIKENETLQKLERECNVKVKHVVQLCKMYEFAVFYRGRYENYKVDLKFISGSIYTINDNPYQ</sequence>
<accession>A0AAE1YN47</accession>
<reference evidence="3" key="1">
    <citation type="submission" date="2020-06" db="EMBL/GenBank/DDBJ databases">
        <authorList>
            <person name="Li T."/>
            <person name="Hu X."/>
            <person name="Zhang T."/>
            <person name="Song X."/>
            <person name="Zhang H."/>
            <person name="Dai N."/>
            <person name="Sheng W."/>
            <person name="Hou X."/>
            <person name="Wei L."/>
        </authorList>
    </citation>
    <scope>NUCLEOTIDE SEQUENCE</scope>
    <source>
        <strain evidence="3">3651</strain>
        <tissue evidence="3">Leaf</tissue>
    </source>
</reference>
<dbReference type="InterPro" id="IPR036291">
    <property type="entry name" value="NAD(P)-bd_dom_sf"/>
</dbReference>
<evidence type="ECO:0000313" key="3">
    <source>
        <dbReference type="EMBL" id="KAK4433484.1"/>
    </source>
</evidence>
<dbReference type="SUPFAM" id="SSF51735">
    <property type="entry name" value="NAD(P)-binding Rossmann-fold domains"/>
    <property type="match status" value="1"/>
</dbReference>
<reference evidence="3" key="2">
    <citation type="journal article" date="2024" name="Plant">
        <title>Genomic evolution and insights into agronomic trait innovations of Sesamum species.</title>
        <authorList>
            <person name="Miao H."/>
            <person name="Wang L."/>
            <person name="Qu L."/>
            <person name="Liu H."/>
            <person name="Sun Y."/>
            <person name="Le M."/>
            <person name="Wang Q."/>
            <person name="Wei S."/>
            <person name="Zheng Y."/>
            <person name="Lin W."/>
            <person name="Duan Y."/>
            <person name="Cao H."/>
            <person name="Xiong S."/>
            <person name="Wang X."/>
            <person name="Wei L."/>
            <person name="Li C."/>
            <person name="Ma Q."/>
            <person name="Ju M."/>
            <person name="Zhao R."/>
            <person name="Li G."/>
            <person name="Mu C."/>
            <person name="Tian Q."/>
            <person name="Mei H."/>
            <person name="Zhang T."/>
            <person name="Gao T."/>
            <person name="Zhang H."/>
        </authorList>
    </citation>
    <scope>NUCLEOTIDE SEQUENCE</scope>
    <source>
        <strain evidence="3">3651</strain>
    </source>
</reference>
<keyword evidence="1" id="KW-0444">Lipid biosynthesis</keyword>
<dbReference type="EMBL" id="JACGWO010000003">
    <property type="protein sequence ID" value="KAK4433484.1"/>
    <property type="molecule type" value="Genomic_DNA"/>
</dbReference>
<keyword evidence="4" id="KW-1185">Reference proteome</keyword>
<dbReference type="EC" id="1.2.1.84" evidence="1"/>
<dbReference type="PANTHER" id="PTHR11011:SF45">
    <property type="entry name" value="FATTY ACYL-COA REDUCTASE CG8306-RELATED"/>
    <property type="match status" value="1"/>
</dbReference>
<comment type="similarity">
    <text evidence="1">Belongs to the fatty acyl-CoA reductase family.</text>
</comment>
<keyword evidence="1" id="KW-0521">NADP</keyword>
<dbReference type="PANTHER" id="PTHR11011">
    <property type="entry name" value="MALE STERILITY PROTEIN 2-RELATED"/>
    <property type="match status" value="1"/>
</dbReference>
<protein>
    <recommendedName>
        <fullName evidence="1">Fatty acyl-CoA reductase</fullName>
        <ecNumber evidence="1">1.2.1.84</ecNumber>
    </recommendedName>
</protein>
<feature type="domain" description="Thioester reductase (TE)" evidence="2">
    <location>
        <begin position="102"/>
        <end position="402"/>
    </location>
</feature>
<comment type="function">
    <text evidence="1">Catalyzes the reduction of fatty acyl-CoA to fatty alcohols.</text>
</comment>
<comment type="caution">
    <text evidence="3">The sequence shown here is derived from an EMBL/GenBank/DDBJ whole genome shotgun (WGS) entry which is preliminary data.</text>
</comment>
<keyword evidence="1" id="KW-0443">Lipid metabolism</keyword>
<evidence type="ECO:0000256" key="1">
    <source>
        <dbReference type="RuleBase" id="RU363097"/>
    </source>
</evidence>
<proteinExistence type="inferred from homology"/>
<dbReference type="GO" id="GO:0010345">
    <property type="term" value="P:suberin biosynthetic process"/>
    <property type="evidence" value="ECO:0007669"/>
    <property type="project" value="TreeGrafter"/>
</dbReference>
<dbReference type="CDD" id="cd05236">
    <property type="entry name" value="FAR-N_SDR_e"/>
    <property type="match status" value="1"/>
</dbReference>
<gene>
    <name evidence="3" type="ORF">Salat_1110700</name>
</gene>
<keyword evidence="1" id="KW-0560">Oxidoreductase</keyword>
<name>A0AAE1YN47_9LAMI</name>
<evidence type="ECO:0000313" key="4">
    <source>
        <dbReference type="Proteomes" id="UP001293254"/>
    </source>
</evidence>
<dbReference type="InterPro" id="IPR026055">
    <property type="entry name" value="FAR"/>
</dbReference>
<dbReference type="GO" id="GO:0035336">
    <property type="term" value="P:long-chain fatty-acyl-CoA metabolic process"/>
    <property type="evidence" value="ECO:0007669"/>
    <property type="project" value="TreeGrafter"/>
</dbReference>
<comment type="catalytic activity">
    <reaction evidence="1">
        <text>a long-chain fatty acyl-CoA + 2 NADPH + 2 H(+) = a long-chain primary fatty alcohol + 2 NADP(+) + CoA</text>
        <dbReference type="Rhea" id="RHEA:52716"/>
        <dbReference type="ChEBI" id="CHEBI:15378"/>
        <dbReference type="ChEBI" id="CHEBI:57287"/>
        <dbReference type="ChEBI" id="CHEBI:57783"/>
        <dbReference type="ChEBI" id="CHEBI:58349"/>
        <dbReference type="ChEBI" id="CHEBI:77396"/>
        <dbReference type="ChEBI" id="CHEBI:83139"/>
        <dbReference type="EC" id="1.2.1.84"/>
    </reaction>
</comment>
<dbReference type="Pfam" id="PF07993">
    <property type="entry name" value="NAD_binding_4"/>
    <property type="match status" value="1"/>
</dbReference>
<dbReference type="GO" id="GO:0080019">
    <property type="term" value="F:alcohol-forming very long-chain fatty acyl-CoA reductase activity"/>
    <property type="evidence" value="ECO:0007669"/>
    <property type="project" value="InterPro"/>
</dbReference>